<dbReference type="RefSeq" id="WP_106512173.1">
    <property type="nucleotide sequence ID" value="NZ_PXYI01000002.1"/>
</dbReference>
<reference evidence="4 5" key="1">
    <citation type="submission" date="2018-03" db="EMBL/GenBank/DDBJ databases">
        <title>The draft genome of Sphingosinicella sp. GL-C-18.</title>
        <authorList>
            <person name="Liu L."/>
            <person name="Li L."/>
            <person name="Liang L."/>
            <person name="Zhang X."/>
            <person name="Wang T."/>
        </authorList>
    </citation>
    <scope>NUCLEOTIDE SEQUENCE [LARGE SCALE GENOMIC DNA]</scope>
    <source>
        <strain evidence="4 5">GL-C-18</strain>
    </source>
</reference>
<evidence type="ECO:0000256" key="1">
    <source>
        <dbReference type="ARBA" id="ARBA00008231"/>
    </source>
</evidence>
<dbReference type="PANTHER" id="PTHR21013">
    <property type="entry name" value="ATP SYNTHASE MITOCHONDRIAL F1 COMPLEX ASSEMBLY FACTOR 2/ATP12 PROTEIN, MITOCHONDRIAL PRECURSOR"/>
    <property type="match status" value="1"/>
</dbReference>
<dbReference type="Gene3D" id="1.10.3580.10">
    <property type="entry name" value="ATP12 ATPase"/>
    <property type="match status" value="1"/>
</dbReference>
<gene>
    <name evidence="4" type="ORF">C7I55_07055</name>
</gene>
<dbReference type="Proteomes" id="UP000241167">
    <property type="component" value="Unassembled WGS sequence"/>
</dbReference>
<proteinExistence type="inferred from homology"/>
<dbReference type="SUPFAM" id="SSF160909">
    <property type="entry name" value="ATP12-like"/>
    <property type="match status" value="1"/>
</dbReference>
<organism evidence="4 5">
    <name type="scientific">Allosphingosinicella deserti</name>
    <dbReference type="NCBI Taxonomy" id="2116704"/>
    <lineage>
        <taxon>Bacteria</taxon>
        <taxon>Pseudomonadati</taxon>
        <taxon>Pseudomonadota</taxon>
        <taxon>Alphaproteobacteria</taxon>
        <taxon>Sphingomonadales</taxon>
        <taxon>Sphingomonadaceae</taxon>
        <taxon>Allosphingosinicella</taxon>
    </lineage>
</organism>
<keyword evidence="5" id="KW-1185">Reference proteome</keyword>
<keyword evidence="3" id="KW-0143">Chaperone</keyword>
<dbReference type="OrthoDB" id="9797825at2"/>
<dbReference type="EMBL" id="PXYI01000002">
    <property type="protein sequence ID" value="PSJ42007.1"/>
    <property type="molecule type" value="Genomic_DNA"/>
</dbReference>
<dbReference type="InterPro" id="IPR042272">
    <property type="entry name" value="ATP12_ATP_synth-F1-assembly_N"/>
</dbReference>
<sequence>MKRFYKQAAAFPGDAGVSIALDTRPVKTPARAPLTVPTDELAEAIAAEWNAQGEEVDPRAMPLTGLANAAIDRVMPDPEAFAASLSTYAESDLLCYRSEGPQELVRRETEQWDPLIAWARARYAVDFTLATGVMHRPQPPETIARLSEELRARDPFRLAAMSPLVTISGSIVIALALAEGEIRLADAWAAATLDEAWQAEQWGEDALAAQALAARRRDFEAAYRFLTLL</sequence>
<comment type="similarity">
    <text evidence="1">Belongs to the ATP12 family.</text>
</comment>
<dbReference type="InterPro" id="IPR011419">
    <property type="entry name" value="ATP12_ATP_synth-F1-assembly"/>
</dbReference>
<evidence type="ECO:0000256" key="3">
    <source>
        <dbReference type="ARBA" id="ARBA00023186"/>
    </source>
</evidence>
<evidence type="ECO:0000313" key="4">
    <source>
        <dbReference type="EMBL" id="PSJ42007.1"/>
    </source>
</evidence>
<dbReference type="GO" id="GO:0043461">
    <property type="term" value="P:proton-transporting ATP synthase complex assembly"/>
    <property type="evidence" value="ECO:0007669"/>
    <property type="project" value="InterPro"/>
</dbReference>
<dbReference type="Gene3D" id="3.30.2180.10">
    <property type="entry name" value="ATP12-like"/>
    <property type="match status" value="1"/>
</dbReference>
<accession>A0A2P7QVL0</accession>
<dbReference type="Pfam" id="PF07542">
    <property type="entry name" value="ATP12"/>
    <property type="match status" value="1"/>
</dbReference>
<dbReference type="InterPro" id="IPR023335">
    <property type="entry name" value="ATP12_ortho_dom_sf"/>
</dbReference>
<protein>
    <submittedName>
        <fullName evidence="4">ATPase</fullName>
    </submittedName>
</protein>
<evidence type="ECO:0000256" key="2">
    <source>
        <dbReference type="ARBA" id="ARBA00022946"/>
    </source>
</evidence>
<evidence type="ECO:0000313" key="5">
    <source>
        <dbReference type="Proteomes" id="UP000241167"/>
    </source>
</evidence>
<keyword evidence="2" id="KW-0809">Transit peptide</keyword>
<comment type="caution">
    <text evidence="4">The sequence shown here is derived from an EMBL/GenBank/DDBJ whole genome shotgun (WGS) entry which is preliminary data.</text>
</comment>
<name>A0A2P7QVL0_9SPHN</name>
<dbReference type="PANTHER" id="PTHR21013:SF10">
    <property type="entry name" value="ATP SYNTHASE MITOCHONDRIAL F1 COMPLEX ASSEMBLY FACTOR 2"/>
    <property type="match status" value="1"/>
</dbReference>
<dbReference type="AlphaFoldDB" id="A0A2P7QVL0"/>